<evidence type="ECO:0000256" key="4">
    <source>
        <dbReference type="ARBA" id="ARBA00012728"/>
    </source>
</evidence>
<comment type="catalytic activity">
    <reaction evidence="12">
        <text>O-phospho-L-seryl-[protein] + alpha-D-glucose 1-phosphate = alpha-D-glucose 1,6-bisphosphate + L-seryl-[protein]</text>
        <dbReference type="Rhea" id="RHEA:68748"/>
        <dbReference type="Rhea" id="RHEA-COMP:9863"/>
        <dbReference type="Rhea" id="RHEA-COMP:11604"/>
        <dbReference type="ChEBI" id="CHEBI:29999"/>
        <dbReference type="ChEBI" id="CHEBI:58392"/>
        <dbReference type="ChEBI" id="CHEBI:58601"/>
        <dbReference type="ChEBI" id="CHEBI:83421"/>
    </reaction>
</comment>
<evidence type="ECO:0000256" key="5">
    <source>
        <dbReference type="ARBA" id="ARBA00022526"/>
    </source>
</evidence>
<dbReference type="Gene3D" id="3.30.310.50">
    <property type="entry name" value="Alpha-D-phosphohexomutase, C-terminal domain"/>
    <property type="match status" value="1"/>
</dbReference>
<feature type="domain" description="Alpha-D-phosphohexomutase alpha/beta/alpha" evidence="16">
    <location>
        <begin position="217"/>
        <end position="310"/>
    </location>
</feature>
<keyword evidence="6" id="KW-0597">Phosphoprotein</keyword>
<keyword evidence="7" id="KW-0479">Metal-binding</keyword>
<dbReference type="FunFam" id="3.40.120.10:FF:000005">
    <property type="entry name" value="Phosphoglucomutase 5"/>
    <property type="match status" value="1"/>
</dbReference>
<dbReference type="PRINTS" id="PR00509">
    <property type="entry name" value="PGMPMM"/>
</dbReference>
<feature type="domain" description="Alpha-D-phosphohexomutase alpha/beta/alpha" evidence="15">
    <location>
        <begin position="22"/>
        <end position="167"/>
    </location>
</feature>
<dbReference type="InterPro" id="IPR016066">
    <property type="entry name" value="A-D-PHexomutase_CS"/>
</dbReference>
<dbReference type="InterPro" id="IPR045244">
    <property type="entry name" value="PGM"/>
</dbReference>
<evidence type="ECO:0000256" key="7">
    <source>
        <dbReference type="ARBA" id="ARBA00022723"/>
    </source>
</evidence>
<dbReference type="Pfam" id="PF02878">
    <property type="entry name" value="PGM_PMM_I"/>
    <property type="match status" value="1"/>
</dbReference>
<evidence type="ECO:0000256" key="10">
    <source>
        <dbReference type="ARBA" id="ARBA00023277"/>
    </source>
</evidence>
<dbReference type="EC" id="5.4.2.2" evidence="4"/>
<feature type="domain" description="Alpha-D-phosphohexomutase alpha/beta/alpha" evidence="17">
    <location>
        <begin position="323"/>
        <end position="433"/>
    </location>
</feature>
<evidence type="ECO:0000256" key="11">
    <source>
        <dbReference type="ARBA" id="ARBA00049318"/>
    </source>
</evidence>
<feature type="compositionally biased region" description="Basic and acidic residues" evidence="14">
    <location>
        <begin position="851"/>
        <end position="867"/>
    </location>
</feature>
<dbReference type="Gene3D" id="3.40.120.10">
    <property type="entry name" value="Alpha-D-Glucose-1,6-Bisphosphate, subunit A, domain 3"/>
    <property type="match status" value="3"/>
</dbReference>
<dbReference type="InterPro" id="IPR036900">
    <property type="entry name" value="A-D-PHexomutase_C_sf"/>
</dbReference>
<dbReference type="InterPro" id="IPR016055">
    <property type="entry name" value="A-D-PHexomutase_a/b/a-I/II/III"/>
</dbReference>
<dbReference type="PANTHER" id="PTHR22573">
    <property type="entry name" value="PHOSPHOHEXOMUTASE FAMILY MEMBER"/>
    <property type="match status" value="1"/>
</dbReference>
<feature type="compositionally biased region" description="Basic and acidic residues" evidence="14">
    <location>
        <begin position="949"/>
        <end position="963"/>
    </location>
</feature>
<evidence type="ECO:0000256" key="12">
    <source>
        <dbReference type="ARBA" id="ARBA00049409"/>
    </source>
</evidence>
<keyword evidence="10" id="KW-0119">Carbohydrate metabolism</keyword>
<feature type="region of interest" description="Disordered" evidence="14">
    <location>
        <begin position="848"/>
        <end position="867"/>
    </location>
</feature>
<evidence type="ECO:0000313" key="19">
    <source>
        <dbReference type="Proteomes" id="UP000887561"/>
    </source>
</evidence>
<feature type="compositionally biased region" description="Basic and acidic residues" evidence="14">
    <location>
        <begin position="888"/>
        <end position="898"/>
    </location>
</feature>
<dbReference type="InterPro" id="IPR031736">
    <property type="entry name" value="REXO1-like_dom"/>
</dbReference>
<feature type="compositionally biased region" description="Polar residues" evidence="14">
    <location>
        <begin position="1197"/>
        <end position="1213"/>
    </location>
</feature>
<keyword evidence="19" id="KW-1185">Reference proteome</keyword>
<evidence type="ECO:0000256" key="8">
    <source>
        <dbReference type="ARBA" id="ARBA00022842"/>
    </source>
</evidence>
<evidence type="ECO:0000259" key="17">
    <source>
        <dbReference type="Pfam" id="PF02880"/>
    </source>
</evidence>
<feature type="region of interest" description="Disordered" evidence="14">
    <location>
        <begin position="1193"/>
        <end position="1223"/>
    </location>
</feature>
<dbReference type="Pfam" id="PF02880">
    <property type="entry name" value="PGM_PMM_III"/>
    <property type="match status" value="1"/>
</dbReference>
<dbReference type="Pfam" id="PF02879">
    <property type="entry name" value="PGM_PMM_II"/>
    <property type="match status" value="1"/>
</dbReference>
<feature type="region of interest" description="Disordered" evidence="14">
    <location>
        <begin position="1056"/>
        <end position="1110"/>
    </location>
</feature>
<dbReference type="GO" id="GO:0005829">
    <property type="term" value="C:cytosol"/>
    <property type="evidence" value="ECO:0007669"/>
    <property type="project" value="TreeGrafter"/>
</dbReference>
<dbReference type="GO" id="GO:0006006">
    <property type="term" value="P:glucose metabolic process"/>
    <property type="evidence" value="ECO:0007669"/>
    <property type="project" value="UniProtKB-KW"/>
</dbReference>
<comment type="catalytic activity">
    <reaction evidence="1">
        <text>alpha-D-glucose 1-phosphate = alpha-D-glucose 6-phosphate</text>
        <dbReference type="Rhea" id="RHEA:23536"/>
        <dbReference type="ChEBI" id="CHEBI:58225"/>
        <dbReference type="ChEBI" id="CHEBI:58601"/>
        <dbReference type="EC" id="5.4.2.2"/>
    </reaction>
</comment>
<evidence type="ECO:0000256" key="6">
    <source>
        <dbReference type="ARBA" id="ARBA00022553"/>
    </source>
</evidence>
<evidence type="ECO:0000256" key="2">
    <source>
        <dbReference type="ARBA" id="ARBA00001946"/>
    </source>
</evidence>
<dbReference type="Pfam" id="PF24947">
    <property type="entry name" value="PGM1_C_vert_fung"/>
    <property type="match status" value="1"/>
</dbReference>
<dbReference type="WBParaSite" id="scaffold663_cov256.g1537">
    <property type="protein sequence ID" value="scaffold663_cov256.g1537"/>
    <property type="gene ID" value="scaffold663_cov256.g1537"/>
</dbReference>
<sequence>MSSNSNDKFAIISVESKPFAGQKPGTSGLRKKVPEFQQQHYTENFIQCVLDGGLGANKRGSILVVGGDGRFLCAQAVNIIIKIAAANGVSKLIIGRDGILSTPAVSHLIRKKDDGRQINGGIILTASHNPGGPKNDFGIKFNCENGGPAPDNVTERIYELTTKISKYYTCPELNIDFGEIGTSTVNIQDFGPFTIQVIDSVKDYADLMEEIFDFPKIRSFISETSGDGRKFNIIVDSMHGVTGPYVSNIFVDRLGAQSNCCLRTVSKPDFGGTHPDPNLTYAKCLVDKMAEGKIDIGAAFDGDGDRNMILGKGAFFVTPSDSLAIIAANLDCIPYFKRTGIKGYARSMPTACAVDKVAKSLGRDCYEVPTGWKYFGNLMDAGKLSLCGEESFGTGSDHIREKDGIWAFLAWLQILAEKRQSVEDIVVGHWKEYGRNVYTRYDYENVEATGANLMMSYLEPLIPGFTGMKLKANDREFEVIGGDNYEYKDPIDGSIAKNQGLRIFFKDGSRVIFRLSGTGSSGATIRLYVESFVEASNIYQLQLPAQELLKPLVLVALGICKMEQFTGRTQPTLNTSASNPFVKVKEEVQDDDIIVVHEKVGPSRSSWPSSSKESLVSNTVETHQPMVSEASMLHKENPVIDQYSCGYLGYVAPTSTETNNLASPSVYGSSVIEHIQGSENQCTSNLLPKNPSLSNTLSAGIERSSTHKPHDKNRKNKRVISAPSYTPTPIVQLEREEEERKKRRELAERQKNIRDRLKQQNLVRSSQNDEKEIAGKIDTIDPIDQILATQENLLKDQRDQKLEDLAKMEIEKKKHKERLEKQDELKKKKKGIKLKSGDTCCGPILAGVPPKIKEKHPGHQDLKEKDDINAKLDEDVWLGKKRAEEVMEEHEKKVENWKAKTQTSTEKSTKENKTVIENILSTKRKQHSDSGTRNGFGNASKKLGFYKIMDGEKRKSKSKEKSDLGINENLKMISDIDKTIGALEEELRQSSSKTSQPSSSSFGNNKSLNIKKNDQEKKRVPIWRQKSNAPTDIKLENKLNNARKSSDEIINSLFEGDDLPVEGSTTKPNKFDNKKLKLDSLVHKRRRTSSSSERNKKKSKQEDEEDQETLKEKQALVDLLSDDDIIPLSSKVEDNDTQNKKNTIITDIQDVSKSKALIAKKVAPTAQEQLHSRTLLSINQSSDDTYKVSAEVRKNVSTESSSKQNNFQRKLQPSSSNNTHFNNSFTCQSSIPLTVSSNLNSSLSTSKQTLPSTLKKGEQRKAHLSIPSKAEQQKLVPLDPNNRKVALQLRQTKLKIIHAEYVKICVNDPKMAIESAQHEEKEVLDRCSTKIGYISAIPNVIKRLRNFVANNENARKGSDSISHQNVLLGRHADSVTVGLQKAKRFAQHKASHLSESDFYNELEVYILSNDQLWENGYPRWTTLTQEIDDDFDSSDERPRNIVEIRQSELDSSKGHSKSFISDDDLKRVCSRCGIEYQLRPNGDYVSSEECIYHWGRAWKKKSVVEARYTCCQSTLDVRGCVVAGRHITQTLRLSTLEQYVSTPKPYGVGDPRSTKVIND</sequence>
<keyword evidence="9" id="KW-0413">Isomerase</keyword>
<protein>
    <recommendedName>
        <fullName evidence="4">phosphoglucomutase (alpha-D-glucose-1,6-bisphosphate-dependent)</fullName>
        <ecNumber evidence="4">5.4.2.2</ecNumber>
    </recommendedName>
</protein>
<dbReference type="Pfam" id="PF15870">
    <property type="entry name" value="EloA-BP1"/>
    <property type="match status" value="1"/>
</dbReference>
<name>A0A915N3J7_MELJA</name>
<evidence type="ECO:0000256" key="13">
    <source>
        <dbReference type="SAM" id="Coils"/>
    </source>
</evidence>
<dbReference type="GO" id="GO:0000287">
    <property type="term" value="F:magnesium ion binding"/>
    <property type="evidence" value="ECO:0007669"/>
    <property type="project" value="InterPro"/>
</dbReference>
<comment type="similarity">
    <text evidence="3">Belongs to the phosphohexose mutase family.</text>
</comment>
<dbReference type="PANTHER" id="PTHR22573:SF2">
    <property type="entry name" value="PHOSPHOGLUCOMUTASE"/>
    <property type="match status" value="1"/>
</dbReference>
<keyword evidence="8" id="KW-0460">Magnesium</keyword>
<feature type="compositionally biased region" description="Low complexity" evidence="14">
    <location>
        <begin position="1214"/>
        <end position="1223"/>
    </location>
</feature>
<dbReference type="InterPro" id="IPR005844">
    <property type="entry name" value="A-D-PHexomutase_a/b/a-I"/>
</dbReference>
<dbReference type="PROSITE" id="PS00710">
    <property type="entry name" value="PGM_PMM"/>
    <property type="match status" value="1"/>
</dbReference>
<dbReference type="InterPro" id="IPR005846">
    <property type="entry name" value="A-D-PHexomutase_a/b/a-III"/>
</dbReference>
<dbReference type="SUPFAM" id="SSF53738">
    <property type="entry name" value="Phosphoglucomutase, first 3 domains"/>
    <property type="match status" value="3"/>
</dbReference>
<feature type="compositionally biased region" description="Low complexity" evidence="14">
    <location>
        <begin position="990"/>
        <end position="1001"/>
    </location>
</feature>
<keyword evidence="5" id="KW-0313">Glucose metabolism</keyword>
<comment type="cofactor">
    <cofactor evidence="2">
        <name>Mg(2+)</name>
        <dbReference type="ChEBI" id="CHEBI:18420"/>
    </cofactor>
</comment>
<feature type="domain" description="RNA exonuclease 1 homolog-like" evidence="18">
    <location>
        <begin position="1278"/>
        <end position="1422"/>
    </location>
</feature>
<feature type="region of interest" description="Disordered" evidence="14">
    <location>
        <begin position="984"/>
        <end position="1039"/>
    </location>
</feature>
<dbReference type="Proteomes" id="UP000887561">
    <property type="component" value="Unplaced"/>
</dbReference>
<dbReference type="FunFam" id="3.40.120.10:FF:000006">
    <property type="entry name" value="Phosphoglucomutase PgmA"/>
    <property type="match status" value="1"/>
</dbReference>
<dbReference type="GO" id="GO:0004614">
    <property type="term" value="F:phosphoglucomutase activity"/>
    <property type="evidence" value="ECO:0007669"/>
    <property type="project" value="UniProtKB-EC"/>
</dbReference>
<reference evidence="20" key="1">
    <citation type="submission" date="2022-11" db="UniProtKB">
        <authorList>
            <consortium name="WormBaseParasite"/>
        </authorList>
    </citation>
    <scope>IDENTIFICATION</scope>
</reference>
<dbReference type="InterPro" id="IPR005845">
    <property type="entry name" value="A-D-PHexomutase_a/b/a-II"/>
</dbReference>
<organism evidence="19 20">
    <name type="scientific">Meloidogyne javanica</name>
    <name type="common">Root-knot nematode worm</name>
    <dbReference type="NCBI Taxonomy" id="6303"/>
    <lineage>
        <taxon>Eukaryota</taxon>
        <taxon>Metazoa</taxon>
        <taxon>Ecdysozoa</taxon>
        <taxon>Nematoda</taxon>
        <taxon>Chromadorea</taxon>
        <taxon>Rhabditida</taxon>
        <taxon>Tylenchina</taxon>
        <taxon>Tylenchomorpha</taxon>
        <taxon>Tylenchoidea</taxon>
        <taxon>Meloidogynidae</taxon>
        <taxon>Meloidogyninae</taxon>
        <taxon>Meloidogyne</taxon>
        <taxon>Meloidogyne incognita group</taxon>
    </lineage>
</organism>
<dbReference type="SUPFAM" id="SSF55957">
    <property type="entry name" value="Phosphoglucomutase, C-terminal domain"/>
    <property type="match status" value="1"/>
</dbReference>
<feature type="region of interest" description="Disordered" evidence="14">
    <location>
        <begin position="888"/>
        <end position="970"/>
    </location>
</feature>
<dbReference type="FunFam" id="3.30.310.50:FF:000002">
    <property type="entry name" value="Phosphoglucomutase 5"/>
    <property type="match status" value="1"/>
</dbReference>
<evidence type="ECO:0000259" key="15">
    <source>
        <dbReference type="Pfam" id="PF02878"/>
    </source>
</evidence>
<comment type="catalytic activity">
    <reaction evidence="11">
        <text>alpha-D-glucose 1,6-bisphosphate + L-seryl-[protein] = O-phospho-L-seryl-[protein] + alpha-D-glucose 6-phosphate</text>
        <dbReference type="Rhea" id="RHEA:68752"/>
        <dbReference type="Rhea" id="RHEA-COMP:9863"/>
        <dbReference type="Rhea" id="RHEA-COMP:11604"/>
        <dbReference type="ChEBI" id="CHEBI:29999"/>
        <dbReference type="ChEBI" id="CHEBI:58225"/>
        <dbReference type="ChEBI" id="CHEBI:58392"/>
        <dbReference type="ChEBI" id="CHEBI:83421"/>
    </reaction>
</comment>
<dbReference type="FunFam" id="3.40.120.10:FF:000004">
    <property type="entry name" value="Phosphoglucomutase 5"/>
    <property type="match status" value="1"/>
</dbReference>
<feature type="coiled-coil region" evidence="13">
    <location>
        <begin position="791"/>
        <end position="825"/>
    </location>
</feature>
<evidence type="ECO:0000256" key="1">
    <source>
        <dbReference type="ARBA" id="ARBA00000443"/>
    </source>
</evidence>
<feature type="compositionally biased region" description="Basic and acidic residues" evidence="14">
    <location>
        <begin position="1069"/>
        <end position="1082"/>
    </location>
</feature>
<proteinExistence type="inferred from homology"/>
<feature type="compositionally biased region" description="Basic residues" evidence="14">
    <location>
        <begin position="706"/>
        <end position="718"/>
    </location>
</feature>
<keyword evidence="13" id="KW-0175">Coiled coil</keyword>
<feature type="compositionally biased region" description="Basic and acidic residues" evidence="14">
    <location>
        <begin position="745"/>
        <end position="758"/>
    </location>
</feature>
<evidence type="ECO:0000259" key="18">
    <source>
        <dbReference type="Pfam" id="PF15870"/>
    </source>
</evidence>
<feature type="compositionally biased region" description="Polar residues" evidence="14">
    <location>
        <begin position="682"/>
        <end position="698"/>
    </location>
</feature>
<evidence type="ECO:0000313" key="20">
    <source>
        <dbReference type="WBParaSite" id="scaffold663_cov256.g1537"/>
    </source>
</evidence>
<evidence type="ECO:0000256" key="9">
    <source>
        <dbReference type="ARBA" id="ARBA00023235"/>
    </source>
</evidence>
<dbReference type="CDD" id="cd03085">
    <property type="entry name" value="PGM1"/>
    <property type="match status" value="1"/>
</dbReference>
<evidence type="ECO:0000259" key="16">
    <source>
        <dbReference type="Pfam" id="PF02879"/>
    </source>
</evidence>
<dbReference type="InterPro" id="IPR005841">
    <property type="entry name" value="Alpha-D-phosphohexomutase_SF"/>
</dbReference>
<evidence type="ECO:0000256" key="3">
    <source>
        <dbReference type="ARBA" id="ARBA00010231"/>
    </source>
</evidence>
<accession>A0A915N3J7</accession>
<feature type="region of interest" description="Disordered" evidence="14">
    <location>
        <begin position="682"/>
        <end position="770"/>
    </location>
</feature>
<dbReference type="NCBIfam" id="NF005737">
    <property type="entry name" value="PRK07564.1-1"/>
    <property type="match status" value="1"/>
</dbReference>
<evidence type="ECO:0000256" key="14">
    <source>
        <dbReference type="SAM" id="MobiDB-lite"/>
    </source>
</evidence>